<evidence type="ECO:0000256" key="10">
    <source>
        <dbReference type="ARBA" id="ARBA00022840"/>
    </source>
</evidence>
<organism evidence="28 29">
    <name type="scientific">Undibacterium fentianense</name>
    <dbReference type="NCBI Taxonomy" id="2828728"/>
    <lineage>
        <taxon>Bacteria</taxon>
        <taxon>Pseudomonadati</taxon>
        <taxon>Pseudomonadota</taxon>
        <taxon>Betaproteobacteria</taxon>
        <taxon>Burkholderiales</taxon>
        <taxon>Oxalobacteraceae</taxon>
        <taxon>Undibacterium</taxon>
    </lineage>
</organism>
<evidence type="ECO:0000256" key="3">
    <source>
        <dbReference type="ARBA" id="ARBA00012438"/>
    </source>
</evidence>
<dbReference type="SUPFAM" id="SSF55874">
    <property type="entry name" value="ATPase domain of HSP90 chaperone/DNA topoisomerase II/histidine kinase"/>
    <property type="match status" value="1"/>
</dbReference>
<dbReference type="Gene3D" id="3.30.565.10">
    <property type="entry name" value="Histidine kinase-like ATPase, C-terminal domain"/>
    <property type="match status" value="1"/>
</dbReference>
<dbReference type="SMART" id="SM00448">
    <property type="entry name" value="REC"/>
    <property type="match status" value="2"/>
</dbReference>
<comment type="caution">
    <text evidence="28">The sequence shown here is derived from an EMBL/GenBank/DDBJ whole genome shotgun (WGS) entry which is preliminary data.</text>
</comment>
<dbReference type="PROSITE" id="PS50110">
    <property type="entry name" value="RESPONSE_REGULATORY"/>
    <property type="match status" value="2"/>
</dbReference>
<evidence type="ECO:0000256" key="20">
    <source>
        <dbReference type="PROSITE-ProRule" id="PRU00169"/>
    </source>
</evidence>
<keyword evidence="29" id="KW-1185">Reference proteome</keyword>
<dbReference type="InterPro" id="IPR013655">
    <property type="entry name" value="PAS_fold_3"/>
</dbReference>
<feature type="domain" description="PAC" evidence="25">
    <location>
        <begin position="432"/>
        <end position="486"/>
    </location>
</feature>
<evidence type="ECO:0000256" key="8">
    <source>
        <dbReference type="ARBA" id="ARBA00022741"/>
    </source>
</evidence>
<dbReference type="SMART" id="SM00387">
    <property type="entry name" value="HATPase_c"/>
    <property type="match status" value="1"/>
</dbReference>
<dbReference type="InterPro" id="IPR008207">
    <property type="entry name" value="Sig_transdc_His_kin_Hpt_dom"/>
</dbReference>
<feature type="domain" description="PAS" evidence="24">
    <location>
        <begin position="504"/>
        <end position="533"/>
    </location>
</feature>
<feature type="domain" description="CHASE" evidence="26">
    <location>
        <begin position="78"/>
        <end position="245"/>
    </location>
</feature>
<feature type="domain" description="PAC" evidence="25">
    <location>
        <begin position="562"/>
        <end position="614"/>
    </location>
</feature>
<feature type="modified residue" description="4-aspartylphosphate" evidence="20">
    <location>
        <position position="1329"/>
    </location>
</feature>
<dbReference type="Pfam" id="PF02518">
    <property type="entry name" value="HATPase_c"/>
    <property type="match status" value="1"/>
</dbReference>
<evidence type="ECO:0000256" key="15">
    <source>
        <dbReference type="ARBA" id="ARBA00058004"/>
    </source>
</evidence>
<dbReference type="SMART" id="SM00086">
    <property type="entry name" value="PAC"/>
    <property type="match status" value="4"/>
</dbReference>
<dbReference type="SMART" id="SM01079">
    <property type="entry name" value="CHASE"/>
    <property type="match status" value="1"/>
</dbReference>
<dbReference type="SMART" id="SM00388">
    <property type="entry name" value="HisKA"/>
    <property type="match status" value="1"/>
</dbReference>
<dbReference type="InterPro" id="IPR001789">
    <property type="entry name" value="Sig_transdc_resp-reg_receiver"/>
</dbReference>
<dbReference type="Gene3D" id="3.30.450.20">
    <property type="entry name" value="PAS domain"/>
    <property type="match status" value="4"/>
</dbReference>
<evidence type="ECO:0000256" key="21">
    <source>
        <dbReference type="SAM" id="Phobius"/>
    </source>
</evidence>
<evidence type="ECO:0000259" key="27">
    <source>
        <dbReference type="PROSITE" id="PS50894"/>
    </source>
</evidence>
<evidence type="ECO:0000259" key="24">
    <source>
        <dbReference type="PROSITE" id="PS50112"/>
    </source>
</evidence>
<keyword evidence="10" id="KW-0067">ATP-binding</keyword>
<keyword evidence="4 20" id="KW-0597">Phosphoprotein</keyword>
<dbReference type="GO" id="GO:0005524">
    <property type="term" value="F:ATP binding"/>
    <property type="evidence" value="ECO:0007669"/>
    <property type="project" value="UniProtKB-KW"/>
</dbReference>
<dbReference type="CDD" id="cd00082">
    <property type="entry name" value="HisKA"/>
    <property type="match status" value="1"/>
</dbReference>
<reference evidence="28" key="1">
    <citation type="submission" date="2021-04" db="EMBL/GenBank/DDBJ databases">
        <title>novel species isolated from subtropical streams in China.</title>
        <authorList>
            <person name="Lu H."/>
        </authorList>
    </citation>
    <scope>NUCLEOTIDE SEQUENCE</scope>
    <source>
        <strain evidence="28">FT137W</strain>
    </source>
</reference>
<dbReference type="EC" id="2.7.13.3" evidence="3"/>
<evidence type="ECO:0000259" key="22">
    <source>
        <dbReference type="PROSITE" id="PS50109"/>
    </source>
</evidence>
<dbReference type="InterPro" id="IPR003594">
    <property type="entry name" value="HATPase_dom"/>
</dbReference>
<dbReference type="PROSITE" id="PS50112">
    <property type="entry name" value="PAS"/>
    <property type="match status" value="2"/>
</dbReference>
<dbReference type="InterPro" id="IPR003661">
    <property type="entry name" value="HisK_dim/P_dom"/>
</dbReference>
<dbReference type="CDD" id="cd17546">
    <property type="entry name" value="REC_hyHK_CKI1_RcsC-like"/>
    <property type="match status" value="1"/>
</dbReference>
<keyword evidence="14 21" id="KW-0472">Membrane</keyword>
<evidence type="ECO:0000256" key="14">
    <source>
        <dbReference type="ARBA" id="ARBA00023136"/>
    </source>
</evidence>
<keyword evidence="12" id="KW-0902">Two-component regulatory system</keyword>
<keyword evidence="13" id="KW-0843">Virulence</keyword>
<dbReference type="NCBIfam" id="TIGR00229">
    <property type="entry name" value="sensory_box"/>
    <property type="match status" value="3"/>
</dbReference>
<dbReference type="Gene3D" id="3.30.450.350">
    <property type="entry name" value="CHASE domain"/>
    <property type="match status" value="1"/>
</dbReference>
<evidence type="ECO:0000259" key="23">
    <source>
        <dbReference type="PROSITE" id="PS50110"/>
    </source>
</evidence>
<protein>
    <recommendedName>
        <fullName evidence="17">Sensory/regulatory protein RpfC</fullName>
        <ecNumber evidence="3">2.7.13.3</ecNumber>
    </recommendedName>
    <alternativeName>
        <fullName evidence="18">Virulence sensor protein BvgS</fullName>
    </alternativeName>
</protein>
<evidence type="ECO:0000256" key="12">
    <source>
        <dbReference type="ARBA" id="ARBA00023012"/>
    </source>
</evidence>
<feature type="modified residue" description="Phosphohistidine" evidence="19">
    <location>
        <position position="1480"/>
    </location>
</feature>
<name>A0A941IFJ0_9BURK</name>
<dbReference type="CDD" id="cd00088">
    <property type="entry name" value="HPT"/>
    <property type="match status" value="1"/>
</dbReference>
<comment type="function">
    <text evidence="15">Member of the two-component regulatory system BvgS/BvgA. Phosphorylates BvgA via a four-step phosphorelay in response to environmental signals.</text>
</comment>
<feature type="domain" description="PAS" evidence="24">
    <location>
        <begin position="359"/>
        <end position="407"/>
    </location>
</feature>
<evidence type="ECO:0000259" key="25">
    <source>
        <dbReference type="PROSITE" id="PS50113"/>
    </source>
</evidence>
<dbReference type="Gene3D" id="2.10.70.100">
    <property type="match status" value="1"/>
</dbReference>
<evidence type="ECO:0000256" key="6">
    <source>
        <dbReference type="ARBA" id="ARBA00022692"/>
    </source>
</evidence>
<dbReference type="InterPro" id="IPR004358">
    <property type="entry name" value="Sig_transdc_His_kin-like_C"/>
</dbReference>
<feature type="domain" description="Histidine kinase" evidence="22">
    <location>
        <begin position="900"/>
        <end position="1123"/>
    </location>
</feature>
<dbReference type="GO" id="GO:0000155">
    <property type="term" value="F:phosphorelay sensor kinase activity"/>
    <property type="evidence" value="ECO:0007669"/>
    <property type="project" value="InterPro"/>
</dbReference>
<dbReference type="Gene3D" id="1.10.287.130">
    <property type="match status" value="1"/>
</dbReference>
<dbReference type="RefSeq" id="WP_212675553.1">
    <property type="nucleotide sequence ID" value="NZ_JAGSPJ010000004.1"/>
</dbReference>
<feature type="modified residue" description="4-aspartylphosphate" evidence="20">
    <location>
        <position position="1191"/>
    </location>
</feature>
<dbReference type="Gene3D" id="1.20.120.160">
    <property type="entry name" value="HPT domain"/>
    <property type="match status" value="1"/>
</dbReference>
<dbReference type="InterPro" id="IPR000014">
    <property type="entry name" value="PAS"/>
</dbReference>
<feature type="domain" description="Response regulatory" evidence="23">
    <location>
        <begin position="1278"/>
        <end position="1396"/>
    </location>
</feature>
<keyword evidence="8" id="KW-0547">Nucleotide-binding</keyword>
<keyword evidence="5" id="KW-0808">Transferase</keyword>
<dbReference type="Gene3D" id="3.40.50.2300">
    <property type="match status" value="2"/>
</dbReference>
<evidence type="ECO:0000256" key="1">
    <source>
        <dbReference type="ARBA" id="ARBA00000085"/>
    </source>
</evidence>
<evidence type="ECO:0000256" key="17">
    <source>
        <dbReference type="ARBA" id="ARBA00068150"/>
    </source>
</evidence>
<evidence type="ECO:0000256" key="11">
    <source>
        <dbReference type="ARBA" id="ARBA00022989"/>
    </source>
</evidence>
<dbReference type="SUPFAM" id="SSF47384">
    <property type="entry name" value="Homodimeric domain of signal transducing histidine kinase"/>
    <property type="match status" value="1"/>
</dbReference>
<dbReference type="PROSITE" id="PS50839">
    <property type="entry name" value="CHASE"/>
    <property type="match status" value="1"/>
</dbReference>
<sequence length="1632" mass="183278">MKKFSLNQQWMHPQILPTAIFILGMCFATAGTWWLNQNEKNKLENEFQNRAERVATEIQQRFAIPIYGLNSIKSLFGVNQHLSRVEFRNAIATHELDKEYPGARGFGFVEKVTKTNWDHYLAEQKRLDGPDFILQEFGVNDTDSRFVAKYFETPFRNHFVPGTDFASDKRRRIAIEDAINSGLPSMSPLIYAPPKTEKKASVLLFVATYKRDAPITTPKERQSAVLGLAYAPILLPELLAGIPDIDNGTIQFELANTQSYSGGEITKFFSSNAKLADQTESTSEQNLQIGMFQSHRLINLQRHEFKLLISSTSSFEANLHRTIPMAFFLAMTLISVLLTSLLKIQLGFSEQIQKKLDAAERDNEALLSTLNMHAIVSVTDASGCIVDVNDAFCRISGYPREALIGQNHRIISSKEQSSEFWEDVWHNISGGTPWRGEVCNRARNGTIFWVDTFIAPFKNRQGVIEKYIAICTDVTDSKLAAQRLQGAMRESDALLSTLNMHAIVSIANSAGKIIDVNQAYCRISGFTREEILDGNHKIVATGVQSPDFLSNMWRTISSGTPWRGEVCNRSKNGNLYWVDTFIAPFKNAEGQIEKFISIRTDITASKKAASRLANQRSALAHIIEGTNVGTWEWNVETGEMRLNERWADQIGYELNELGTPTISTWDELTHPDDLQKAKKLMQSHFTHDLTYYECENRLKHKNGHWIWVLTRGRVSSYTPLGKPEWVSGTQMDITERKKAEAELQKSTQLLLAVRDQLTKAAEVAELGIWSWDLRTNALTFNERMFDIYEIPLELRTQTITYEYWRSTLHPDDVDETEDRLKAAIAGTHAYSPIFRIINPNKGIRYIQAAGSVERDENNQAILLTGINRDITLQYQAEEALRKAKQAADDASQAKSAFLANMSHEIRTPMNAILGMLSLLRKTPLSPQQNDYASKTEGAARSLLNLLNDILDISKVEAGKMSLDPHPFRLEQLLVDLSDLLSINIANKPVDILFDIDPTIPGQLVGDALRLRQVLTNLGSNAVKFTEQGEVIIAIKAVSKNEHRVTLHFSVSDTGIGIAPENQAKIFTGFTQAETSTTRRYGGSGLGIAISQGLVEMMGGTLELESALGRGSCFYFTIELPIANEHQLRLEEDHHPHSTAYLLVAEANIFVREHLKSACAELHLTAEFVDSTQAVLQILQSNSTPYQSILIDWDSIELDGWSVVRDIREIASQRCQRLVLLMRETEHTLLQRASPKEQMLFDQILTKPINANKLGSALLANSDKQSFDQRSNQPLRHLRILLVEDNINNQQVARELLTAEGATITIANHGLEAVECIAGERHPFDLVLMDLQMPVMDGFTATRKIRGELARSNLPIIAMSANVMATDKAACIEAGLNDHIGKPFDLQDLIRVILRHTKNEDQLTHWTDKSGNEDDAKIDPELVDTAAQLGIELRPALNRLGGKQDLYQRMLDMFRKDLELIPAQLLASLPDKLHQSLRHLHTMKGLAGTLGAHLQAKSLAEIEKNLTLAAQNHDVEKARELIQATCHLITELDRQLGVLSQYLRQFESTTVSKRAKSASADTFDPIFYRNQLIELSEQLDNADMAATETILRMQQEFGTHKQEQLDPIADAIANLDFSTAQQLCTHFLEKTSK</sequence>
<keyword evidence="6 21" id="KW-0812">Transmembrane</keyword>
<evidence type="ECO:0000256" key="19">
    <source>
        <dbReference type="PROSITE-ProRule" id="PRU00110"/>
    </source>
</evidence>
<dbReference type="SUPFAM" id="SSF52172">
    <property type="entry name" value="CheY-like"/>
    <property type="match status" value="2"/>
</dbReference>
<feature type="transmembrane region" description="Helical" evidence="21">
    <location>
        <begin position="323"/>
        <end position="342"/>
    </location>
</feature>
<feature type="domain" description="PAC" evidence="25">
    <location>
        <begin position="692"/>
        <end position="745"/>
    </location>
</feature>
<keyword evidence="9" id="KW-0418">Kinase</keyword>
<feature type="domain" description="HPt" evidence="27">
    <location>
        <begin position="1438"/>
        <end position="1545"/>
    </location>
</feature>
<evidence type="ECO:0000256" key="13">
    <source>
        <dbReference type="ARBA" id="ARBA00023026"/>
    </source>
</evidence>
<dbReference type="SUPFAM" id="SSF47226">
    <property type="entry name" value="Histidine-containing phosphotransfer domain, HPT domain"/>
    <property type="match status" value="1"/>
</dbReference>
<comment type="subunit">
    <text evidence="16">At low DSF concentrations, interacts with RpfF.</text>
</comment>
<dbReference type="CDD" id="cd16922">
    <property type="entry name" value="HATPase_EvgS-ArcB-TorS-like"/>
    <property type="match status" value="1"/>
</dbReference>
<evidence type="ECO:0000256" key="9">
    <source>
        <dbReference type="ARBA" id="ARBA00022777"/>
    </source>
</evidence>
<dbReference type="PROSITE" id="PS50113">
    <property type="entry name" value="PAC"/>
    <property type="match status" value="4"/>
</dbReference>
<dbReference type="Pfam" id="PF03924">
    <property type="entry name" value="CHASE"/>
    <property type="match status" value="1"/>
</dbReference>
<dbReference type="FunFam" id="3.30.565.10:FF:000010">
    <property type="entry name" value="Sensor histidine kinase RcsC"/>
    <property type="match status" value="1"/>
</dbReference>
<dbReference type="Pfam" id="PF08447">
    <property type="entry name" value="PAS_3"/>
    <property type="match status" value="2"/>
</dbReference>
<dbReference type="InterPro" id="IPR035965">
    <property type="entry name" value="PAS-like_dom_sf"/>
</dbReference>
<dbReference type="FunFam" id="1.10.287.130:FF:000002">
    <property type="entry name" value="Two-component osmosensing histidine kinase"/>
    <property type="match status" value="1"/>
</dbReference>
<feature type="transmembrane region" description="Helical" evidence="21">
    <location>
        <begin position="15"/>
        <end position="35"/>
    </location>
</feature>
<evidence type="ECO:0000256" key="5">
    <source>
        <dbReference type="ARBA" id="ARBA00022679"/>
    </source>
</evidence>
<keyword evidence="7" id="KW-0732">Signal</keyword>
<dbReference type="PRINTS" id="PR00344">
    <property type="entry name" value="BCTRLSENSOR"/>
</dbReference>
<evidence type="ECO:0000259" key="26">
    <source>
        <dbReference type="PROSITE" id="PS50839"/>
    </source>
</evidence>
<dbReference type="PANTHER" id="PTHR45339:SF5">
    <property type="entry name" value="HISTIDINE KINASE"/>
    <property type="match status" value="1"/>
</dbReference>
<evidence type="ECO:0000313" key="29">
    <source>
        <dbReference type="Proteomes" id="UP000678545"/>
    </source>
</evidence>
<evidence type="ECO:0000256" key="2">
    <source>
        <dbReference type="ARBA" id="ARBA00004370"/>
    </source>
</evidence>
<dbReference type="InterPro" id="IPR011006">
    <property type="entry name" value="CheY-like_superfamily"/>
</dbReference>
<dbReference type="Pfam" id="PF13426">
    <property type="entry name" value="PAS_9"/>
    <property type="match status" value="2"/>
</dbReference>
<dbReference type="InterPro" id="IPR042240">
    <property type="entry name" value="CHASE_sf"/>
</dbReference>
<evidence type="ECO:0000256" key="18">
    <source>
        <dbReference type="ARBA" id="ARBA00070152"/>
    </source>
</evidence>
<dbReference type="InterPro" id="IPR036641">
    <property type="entry name" value="HPT_dom_sf"/>
</dbReference>
<dbReference type="Pfam" id="PF00512">
    <property type="entry name" value="HisKA"/>
    <property type="match status" value="1"/>
</dbReference>
<dbReference type="InterPro" id="IPR036890">
    <property type="entry name" value="HATPase_C_sf"/>
</dbReference>
<dbReference type="SUPFAM" id="SSF55785">
    <property type="entry name" value="PYP-like sensor domain (PAS domain)"/>
    <property type="match status" value="4"/>
</dbReference>
<gene>
    <name evidence="28" type="ORF">KDM90_10470</name>
</gene>
<dbReference type="Proteomes" id="UP000678545">
    <property type="component" value="Unassembled WGS sequence"/>
</dbReference>
<dbReference type="InterPro" id="IPR006189">
    <property type="entry name" value="CHASE_dom"/>
</dbReference>
<dbReference type="PROSITE" id="PS50894">
    <property type="entry name" value="HPT"/>
    <property type="match status" value="1"/>
</dbReference>
<dbReference type="InterPro" id="IPR001610">
    <property type="entry name" value="PAC"/>
</dbReference>
<evidence type="ECO:0000313" key="28">
    <source>
        <dbReference type="EMBL" id="MBR7800417.1"/>
    </source>
</evidence>
<feature type="domain" description="Response regulatory" evidence="23">
    <location>
        <begin position="1140"/>
        <end position="1261"/>
    </location>
</feature>
<dbReference type="InterPro" id="IPR000700">
    <property type="entry name" value="PAS-assoc_C"/>
</dbReference>
<dbReference type="InterPro" id="IPR005467">
    <property type="entry name" value="His_kinase_dom"/>
</dbReference>
<dbReference type="PANTHER" id="PTHR45339">
    <property type="entry name" value="HYBRID SIGNAL TRANSDUCTION HISTIDINE KINASE J"/>
    <property type="match status" value="1"/>
</dbReference>
<dbReference type="SMART" id="SM00091">
    <property type="entry name" value="PAS"/>
    <property type="match status" value="4"/>
</dbReference>
<dbReference type="Pfam" id="PF00072">
    <property type="entry name" value="Response_reg"/>
    <property type="match status" value="1"/>
</dbReference>
<dbReference type="Pfam" id="PF01627">
    <property type="entry name" value="Hpt"/>
    <property type="match status" value="1"/>
</dbReference>
<accession>A0A941IFJ0</accession>
<comment type="catalytic activity">
    <reaction evidence="1">
        <text>ATP + protein L-histidine = ADP + protein N-phospho-L-histidine.</text>
        <dbReference type="EC" id="2.7.13.3"/>
    </reaction>
</comment>
<feature type="domain" description="PAC" evidence="25">
    <location>
        <begin position="830"/>
        <end position="882"/>
    </location>
</feature>
<dbReference type="PROSITE" id="PS50109">
    <property type="entry name" value="HIS_KIN"/>
    <property type="match status" value="1"/>
</dbReference>
<evidence type="ECO:0000256" key="7">
    <source>
        <dbReference type="ARBA" id="ARBA00022729"/>
    </source>
</evidence>
<proteinExistence type="predicted"/>
<evidence type="ECO:0000256" key="4">
    <source>
        <dbReference type="ARBA" id="ARBA00022553"/>
    </source>
</evidence>
<comment type="subcellular location">
    <subcellularLocation>
        <location evidence="2">Membrane</location>
    </subcellularLocation>
</comment>
<evidence type="ECO:0000256" key="16">
    <source>
        <dbReference type="ARBA" id="ARBA00064003"/>
    </source>
</evidence>
<dbReference type="EMBL" id="JAGSPJ010000004">
    <property type="protein sequence ID" value="MBR7800417.1"/>
    <property type="molecule type" value="Genomic_DNA"/>
</dbReference>
<dbReference type="GO" id="GO:0005886">
    <property type="term" value="C:plasma membrane"/>
    <property type="evidence" value="ECO:0007669"/>
    <property type="project" value="UniProtKB-SubCell"/>
</dbReference>
<dbReference type="InterPro" id="IPR036097">
    <property type="entry name" value="HisK_dim/P_sf"/>
</dbReference>
<keyword evidence="11 21" id="KW-1133">Transmembrane helix</keyword>
<dbReference type="CDD" id="cd00130">
    <property type="entry name" value="PAS"/>
    <property type="match status" value="4"/>
</dbReference>